<protein>
    <submittedName>
        <fullName evidence="1">Uncharacterized protein</fullName>
    </submittedName>
</protein>
<gene>
    <name evidence="1" type="ORF">NK6_5686</name>
</gene>
<proteinExistence type="predicted"/>
<dbReference type="EMBL" id="AP014685">
    <property type="protein sequence ID" value="BAR58843.1"/>
    <property type="molecule type" value="Genomic_DNA"/>
</dbReference>
<name>A0A0E4FVD0_9BRAD</name>
<evidence type="ECO:0000313" key="2">
    <source>
        <dbReference type="Proteomes" id="UP000063308"/>
    </source>
</evidence>
<dbReference type="Proteomes" id="UP000063308">
    <property type="component" value="Chromosome"/>
</dbReference>
<reference evidence="1 2" key="1">
    <citation type="submission" date="2014-11" db="EMBL/GenBank/DDBJ databases">
        <title>Symbiosis island explosion on the genome of extra-slow-growing strains of soybean bradyrhizobia with massive insertion sequences.</title>
        <authorList>
            <person name="Iida T."/>
            <person name="Minamisawa K."/>
        </authorList>
    </citation>
    <scope>NUCLEOTIDE SEQUENCE [LARGE SCALE GENOMIC DNA]</scope>
    <source>
        <strain evidence="1 2">NK6</strain>
    </source>
</reference>
<evidence type="ECO:0000313" key="1">
    <source>
        <dbReference type="EMBL" id="BAR58843.1"/>
    </source>
</evidence>
<dbReference type="AlphaFoldDB" id="A0A0E4FVD0"/>
<accession>A0A0E4FVD0</accession>
<sequence length="138" mass="15239">MTAKPRGRYDIQEVARALIKDGQAAKGGHGDYASKLALSEARAALAREQTAALRMKNAVMRREYAPLSAVQRQVEIIFAAFRERILSIPGKLAAVCEMRSRAEVELVLRDECWEALEEFGGQSMSLTPATPPPVAKRR</sequence>
<organism evidence="1 2">
    <name type="scientific">Bradyrhizobium diazoefficiens</name>
    <dbReference type="NCBI Taxonomy" id="1355477"/>
    <lineage>
        <taxon>Bacteria</taxon>
        <taxon>Pseudomonadati</taxon>
        <taxon>Pseudomonadota</taxon>
        <taxon>Alphaproteobacteria</taxon>
        <taxon>Hyphomicrobiales</taxon>
        <taxon>Nitrobacteraceae</taxon>
        <taxon>Bradyrhizobium</taxon>
    </lineage>
</organism>